<evidence type="ECO:0000256" key="2">
    <source>
        <dbReference type="ARBA" id="ARBA00005814"/>
    </source>
</evidence>
<dbReference type="Pfam" id="PF00005">
    <property type="entry name" value="ABC_tran"/>
    <property type="match status" value="1"/>
</dbReference>
<dbReference type="SUPFAM" id="SSF52540">
    <property type="entry name" value="P-loop containing nucleoside triphosphate hydrolases"/>
    <property type="match status" value="1"/>
</dbReference>
<dbReference type="EMBL" id="JAODUO010000049">
    <property type="protein sequence ID" value="KAK2191581.1"/>
    <property type="molecule type" value="Genomic_DNA"/>
</dbReference>
<dbReference type="GO" id="GO:0005524">
    <property type="term" value="F:ATP binding"/>
    <property type="evidence" value="ECO:0007669"/>
    <property type="project" value="UniProtKB-KW"/>
</dbReference>
<feature type="transmembrane region" description="Helical" evidence="10">
    <location>
        <begin position="531"/>
        <end position="549"/>
    </location>
</feature>
<keyword evidence="13" id="KW-1185">Reference proteome</keyword>
<feature type="transmembrane region" description="Helical" evidence="10">
    <location>
        <begin position="390"/>
        <end position="411"/>
    </location>
</feature>
<name>A0AAD9PB67_RIDPI</name>
<dbReference type="InterPro" id="IPR013525">
    <property type="entry name" value="ABC2_TM"/>
</dbReference>
<dbReference type="Gene3D" id="3.40.50.300">
    <property type="entry name" value="P-loop containing nucleotide triphosphate hydrolases"/>
    <property type="match status" value="1"/>
</dbReference>
<dbReference type="GO" id="GO:0016887">
    <property type="term" value="F:ATP hydrolysis activity"/>
    <property type="evidence" value="ECO:0007669"/>
    <property type="project" value="InterPro"/>
</dbReference>
<evidence type="ECO:0000313" key="12">
    <source>
        <dbReference type="EMBL" id="KAK2191581.1"/>
    </source>
</evidence>
<dbReference type="GO" id="GO:0005886">
    <property type="term" value="C:plasma membrane"/>
    <property type="evidence" value="ECO:0007669"/>
    <property type="project" value="TreeGrafter"/>
</dbReference>
<feature type="transmembrane region" description="Helical" evidence="10">
    <location>
        <begin position="468"/>
        <end position="491"/>
    </location>
</feature>
<dbReference type="PROSITE" id="PS50893">
    <property type="entry name" value="ABC_TRANSPORTER_2"/>
    <property type="match status" value="1"/>
</dbReference>
<dbReference type="SMART" id="SM00382">
    <property type="entry name" value="AAA"/>
    <property type="match status" value="1"/>
</dbReference>
<dbReference type="FunFam" id="3.40.50.300:FF:001077">
    <property type="entry name" value="Uncharacterized protein, isoform A"/>
    <property type="match status" value="1"/>
</dbReference>
<keyword evidence="5" id="KW-0547">Nucleotide-binding</keyword>
<dbReference type="InterPro" id="IPR027417">
    <property type="entry name" value="P-loop_NTPase"/>
</dbReference>
<feature type="domain" description="ABC transporter" evidence="11">
    <location>
        <begin position="1"/>
        <end position="203"/>
    </location>
</feature>
<feature type="transmembrane region" description="Helical" evidence="10">
    <location>
        <begin position="497"/>
        <end position="519"/>
    </location>
</feature>
<dbReference type="Proteomes" id="UP001209878">
    <property type="component" value="Unassembled WGS sequence"/>
</dbReference>
<feature type="region of interest" description="Disordered" evidence="9">
    <location>
        <begin position="303"/>
        <end position="323"/>
    </location>
</feature>
<evidence type="ECO:0000256" key="5">
    <source>
        <dbReference type="ARBA" id="ARBA00022741"/>
    </source>
</evidence>
<feature type="transmembrane region" description="Helical" evidence="10">
    <location>
        <begin position="361"/>
        <end position="378"/>
    </location>
</feature>
<evidence type="ECO:0000256" key="3">
    <source>
        <dbReference type="ARBA" id="ARBA00022448"/>
    </source>
</evidence>
<evidence type="ECO:0000313" key="13">
    <source>
        <dbReference type="Proteomes" id="UP001209878"/>
    </source>
</evidence>
<keyword evidence="7 10" id="KW-1133">Transmembrane helix</keyword>
<comment type="caution">
    <text evidence="12">The sequence shown here is derived from an EMBL/GenBank/DDBJ whole genome shotgun (WGS) entry which is preliminary data.</text>
</comment>
<dbReference type="GO" id="GO:0140359">
    <property type="term" value="F:ABC-type transporter activity"/>
    <property type="evidence" value="ECO:0007669"/>
    <property type="project" value="InterPro"/>
</dbReference>
<protein>
    <recommendedName>
        <fullName evidence="11">ABC transporter domain-containing protein</fullName>
    </recommendedName>
</protein>
<evidence type="ECO:0000256" key="4">
    <source>
        <dbReference type="ARBA" id="ARBA00022692"/>
    </source>
</evidence>
<evidence type="ECO:0000256" key="6">
    <source>
        <dbReference type="ARBA" id="ARBA00022840"/>
    </source>
</evidence>
<feature type="transmembrane region" description="Helical" evidence="10">
    <location>
        <begin position="583"/>
        <end position="605"/>
    </location>
</feature>
<comment type="subcellular location">
    <subcellularLocation>
        <location evidence="1">Membrane</location>
        <topology evidence="1">Multi-pass membrane protein</topology>
    </subcellularLocation>
</comment>
<comment type="similarity">
    <text evidence="2">Belongs to the ABC transporter superfamily. ABCG family. Eye pigment precursor importer (TC 3.A.1.204) subfamily.</text>
</comment>
<evidence type="ECO:0000256" key="9">
    <source>
        <dbReference type="SAM" id="MobiDB-lite"/>
    </source>
</evidence>
<keyword evidence="3" id="KW-0813">Transport</keyword>
<dbReference type="InterPro" id="IPR003439">
    <property type="entry name" value="ABC_transporter-like_ATP-bd"/>
</dbReference>
<dbReference type="PROSITE" id="PS00211">
    <property type="entry name" value="ABC_TRANSPORTER_1"/>
    <property type="match status" value="1"/>
</dbReference>
<evidence type="ECO:0000256" key="8">
    <source>
        <dbReference type="ARBA" id="ARBA00023136"/>
    </source>
</evidence>
<keyword evidence="6" id="KW-0067">ATP-binding</keyword>
<evidence type="ECO:0000259" key="11">
    <source>
        <dbReference type="PROSITE" id="PS50893"/>
    </source>
</evidence>
<dbReference type="CDD" id="cd03213">
    <property type="entry name" value="ABCG_EPDR"/>
    <property type="match status" value="1"/>
</dbReference>
<evidence type="ECO:0000256" key="7">
    <source>
        <dbReference type="ARBA" id="ARBA00022989"/>
    </source>
</evidence>
<reference evidence="12" key="1">
    <citation type="journal article" date="2023" name="Mol. Biol. Evol.">
        <title>Third-Generation Sequencing Reveals the Adaptive Role of the Epigenome in Three Deep-Sea Polychaetes.</title>
        <authorList>
            <person name="Perez M."/>
            <person name="Aroh O."/>
            <person name="Sun Y."/>
            <person name="Lan Y."/>
            <person name="Juniper S.K."/>
            <person name="Young C.R."/>
            <person name="Angers B."/>
            <person name="Qian P.Y."/>
        </authorList>
    </citation>
    <scope>NUCLEOTIDE SEQUENCE</scope>
    <source>
        <strain evidence="12">R07B-5</strain>
    </source>
</reference>
<gene>
    <name evidence="12" type="ORF">NP493_50g00003</name>
</gene>
<keyword evidence="4 10" id="KW-0812">Transmembrane</keyword>
<sequence>MGPSGAGKSSLMNILAGYTTQSVEGETLVNGKLRNLRRFRKMSCYIMQEDHLLPNLTVMEAMMCSANLKLSEKVPVDDKESLVDDILDTLGLTEVKYTRTVSLSGGQRKRLSIALELVNNPPVMFFDEPTSGLDSASCFQCLALLKSLAQGGRTIICTIHQPSAKLFEMFDQLYMLAEGQCIYQGNVPGLVPYLNSQDLICPPYHNPADYVMEVACGEYGDMVPSLVVAVKAYKCEQFQSLQKFTNCDKNLDQWHQDVASLKETPILDDNVSETEDSPLNSNATCCNGTHTTKVVMSAQNGKCDTKVSRQGPDSQNDASSDEESEMECHTFATSCFTQFRVLFIRTFMSIIRDTTLTRLRLMSHLSVGILIGLLYLGIGNEASKAYNNAGFLFFSMLFLMFTALMPTVLTFPMEMAVFLREHLNYWYSLKAYYLAKTMADMPFQIIFPVVYGSIVYWMTNQPNEFGRFFMFLVLLTQISLVAQSLGLLVGAGTSLQVSVFLGPVTSIPILLFSGFFVNFDTMPKYLQWLSYLSYVRFGFEGVLLAIYGFDREPLECNEEDVHKCIFKDGADVLKQLDVEKASFFVDFAVLCLFFVLLRIGCYFVLKWRVKMH</sequence>
<dbReference type="Pfam" id="PF01061">
    <property type="entry name" value="ABC2_membrane"/>
    <property type="match status" value="1"/>
</dbReference>
<dbReference type="PANTHER" id="PTHR48041">
    <property type="entry name" value="ABC TRANSPORTER G FAMILY MEMBER 28"/>
    <property type="match status" value="1"/>
</dbReference>
<accession>A0AAD9PB67</accession>
<dbReference type="AlphaFoldDB" id="A0AAD9PB67"/>
<dbReference type="InterPro" id="IPR050352">
    <property type="entry name" value="ABCG_transporters"/>
</dbReference>
<dbReference type="InterPro" id="IPR017871">
    <property type="entry name" value="ABC_transporter-like_CS"/>
</dbReference>
<organism evidence="12 13">
    <name type="scientific">Ridgeia piscesae</name>
    <name type="common">Tubeworm</name>
    <dbReference type="NCBI Taxonomy" id="27915"/>
    <lineage>
        <taxon>Eukaryota</taxon>
        <taxon>Metazoa</taxon>
        <taxon>Spiralia</taxon>
        <taxon>Lophotrochozoa</taxon>
        <taxon>Annelida</taxon>
        <taxon>Polychaeta</taxon>
        <taxon>Sedentaria</taxon>
        <taxon>Canalipalpata</taxon>
        <taxon>Sabellida</taxon>
        <taxon>Siboglinidae</taxon>
        <taxon>Ridgeia</taxon>
    </lineage>
</organism>
<feature type="transmembrane region" description="Helical" evidence="10">
    <location>
        <begin position="431"/>
        <end position="456"/>
    </location>
</feature>
<proteinExistence type="inferred from homology"/>
<evidence type="ECO:0000256" key="1">
    <source>
        <dbReference type="ARBA" id="ARBA00004141"/>
    </source>
</evidence>
<dbReference type="InterPro" id="IPR003593">
    <property type="entry name" value="AAA+_ATPase"/>
</dbReference>
<dbReference type="PANTHER" id="PTHR48041:SF78">
    <property type="entry name" value="ABC TRANSPORTER EXPRESSED IN TRACHEA, ISOFORM A"/>
    <property type="match status" value="1"/>
</dbReference>
<evidence type="ECO:0000256" key="10">
    <source>
        <dbReference type="SAM" id="Phobius"/>
    </source>
</evidence>
<keyword evidence="8 10" id="KW-0472">Membrane</keyword>